<dbReference type="PANTHER" id="PTHR36974">
    <property type="entry name" value="MEMBRANE PROTEIN-RELATED"/>
    <property type="match status" value="1"/>
</dbReference>
<organism evidence="6 8">
    <name type="scientific">Sphingobium yanoikuyae</name>
    <name type="common">Sphingomonas yanoikuyae</name>
    <dbReference type="NCBI Taxonomy" id="13690"/>
    <lineage>
        <taxon>Bacteria</taxon>
        <taxon>Pseudomonadati</taxon>
        <taxon>Pseudomonadota</taxon>
        <taxon>Alphaproteobacteria</taxon>
        <taxon>Sphingomonadales</taxon>
        <taxon>Sphingomonadaceae</taxon>
        <taxon>Sphingobium</taxon>
    </lineage>
</organism>
<evidence type="ECO:0000313" key="7">
    <source>
        <dbReference type="EMBL" id="QHD70576.1"/>
    </source>
</evidence>
<dbReference type="EMBL" id="CP020925">
    <property type="protein sequence ID" value="ATP16996.1"/>
    <property type="molecule type" value="Genomic_DNA"/>
</dbReference>
<feature type="transmembrane region" description="Helical" evidence="5">
    <location>
        <begin position="102"/>
        <end position="122"/>
    </location>
</feature>
<dbReference type="EMBL" id="CP047218">
    <property type="protein sequence ID" value="QHD70576.1"/>
    <property type="molecule type" value="Genomic_DNA"/>
</dbReference>
<reference evidence="6 8" key="1">
    <citation type="submission" date="2017-04" db="EMBL/GenBank/DDBJ databases">
        <title>Characterization, genome and methylation analysis of a phthalic acid esters degrading strain Sphingobium yanoikuyae SHJ.</title>
        <authorList>
            <person name="Feng L."/>
        </authorList>
    </citation>
    <scope>NUCLEOTIDE SEQUENCE [LARGE SCALE GENOMIC DNA]</scope>
    <source>
        <strain evidence="6 8">SHJ</strain>
    </source>
</reference>
<dbReference type="PANTHER" id="PTHR36974:SF1">
    <property type="entry name" value="DOXX FAMILY MEMBRANE PROTEIN"/>
    <property type="match status" value="1"/>
</dbReference>
<evidence type="ECO:0000256" key="3">
    <source>
        <dbReference type="ARBA" id="ARBA00022989"/>
    </source>
</evidence>
<dbReference type="AlphaFoldDB" id="A0A2D1QWM7"/>
<evidence type="ECO:0000313" key="6">
    <source>
        <dbReference type="EMBL" id="ATP16996.1"/>
    </source>
</evidence>
<dbReference type="GO" id="GO:0016020">
    <property type="term" value="C:membrane"/>
    <property type="evidence" value="ECO:0007669"/>
    <property type="project" value="UniProtKB-SubCell"/>
</dbReference>
<feature type="transmembrane region" description="Helical" evidence="5">
    <location>
        <begin position="36"/>
        <end position="55"/>
    </location>
</feature>
<reference evidence="7 9" key="2">
    <citation type="submission" date="2019-12" db="EMBL/GenBank/DDBJ databases">
        <title>Functional and genomic insights into the Sphingobium yanoikuyae YC-JY1, a bacterium efficiently degrading bisphenol A.</title>
        <authorList>
            <person name="Jia Y."/>
            <person name="Li X."/>
            <person name="Wang J."/>
            <person name="Eltoukhy A."/>
            <person name="Lamraoui I."/>
            <person name="Yan Y."/>
        </authorList>
    </citation>
    <scope>NUCLEOTIDE SEQUENCE [LARGE SCALE GENOMIC DNA]</scope>
    <source>
        <strain evidence="7 9">YC-JY1</strain>
    </source>
</reference>
<keyword evidence="4 5" id="KW-0472">Membrane</keyword>
<dbReference type="Proteomes" id="UP000037029">
    <property type="component" value="Chromosome"/>
</dbReference>
<evidence type="ECO:0000313" key="9">
    <source>
        <dbReference type="Proteomes" id="UP000464086"/>
    </source>
</evidence>
<sequence>MARTVLALAYAIAGAAHLMRPVGFVAITPHWVPEPQIVVALTGIAELAGSVGLMLPATRRAAAIGLALYALCVWPANFNHALHDIPLGGVHLNWWYHGPRLALQPVIIWWALWAGAVIDWPFRRR</sequence>
<keyword evidence="3 5" id="KW-1133">Transmembrane helix</keyword>
<feature type="transmembrane region" description="Helical" evidence="5">
    <location>
        <begin position="62"/>
        <end position="82"/>
    </location>
</feature>
<accession>A0A2D1QWM7</accession>
<dbReference type="RefSeq" id="WP_080993508.1">
    <property type="nucleotide sequence ID" value="NZ_CP047218.1"/>
</dbReference>
<evidence type="ECO:0000256" key="5">
    <source>
        <dbReference type="SAM" id="Phobius"/>
    </source>
</evidence>
<evidence type="ECO:0000313" key="8">
    <source>
        <dbReference type="Proteomes" id="UP000037029"/>
    </source>
</evidence>
<dbReference type="Pfam" id="PF13564">
    <property type="entry name" value="DoxX_2"/>
    <property type="match status" value="1"/>
</dbReference>
<dbReference type="Proteomes" id="UP000464086">
    <property type="component" value="Chromosome"/>
</dbReference>
<proteinExistence type="predicted"/>
<dbReference type="InterPro" id="IPR032808">
    <property type="entry name" value="DoxX"/>
</dbReference>
<evidence type="ECO:0000256" key="2">
    <source>
        <dbReference type="ARBA" id="ARBA00022692"/>
    </source>
</evidence>
<evidence type="ECO:0000256" key="4">
    <source>
        <dbReference type="ARBA" id="ARBA00023136"/>
    </source>
</evidence>
<comment type="subcellular location">
    <subcellularLocation>
        <location evidence="1">Membrane</location>
        <topology evidence="1">Multi-pass membrane protein</topology>
    </subcellularLocation>
</comment>
<gene>
    <name evidence="6" type="ORF">BV87_00370</name>
    <name evidence="7" type="ORF">GS397_25215</name>
</gene>
<name>A0A2D1QWM7_SPHYA</name>
<protein>
    <submittedName>
        <fullName evidence="7">DoxX family membrane protein</fullName>
    </submittedName>
</protein>
<keyword evidence="2 5" id="KW-0812">Transmembrane</keyword>
<evidence type="ECO:0000256" key="1">
    <source>
        <dbReference type="ARBA" id="ARBA00004141"/>
    </source>
</evidence>